<evidence type="ECO:0000256" key="8">
    <source>
        <dbReference type="HAMAP-Rule" id="MF_01400"/>
    </source>
</evidence>
<dbReference type="SUPFAM" id="SSF51316">
    <property type="entry name" value="Mss4-like"/>
    <property type="match status" value="1"/>
</dbReference>
<keyword evidence="4" id="KW-0511">Multifunctional enzyme</keyword>
<dbReference type="EMBL" id="VOQF01000001">
    <property type="protein sequence ID" value="TXC92952.1"/>
    <property type="molecule type" value="Genomic_DNA"/>
</dbReference>
<dbReference type="GO" id="GO:0033744">
    <property type="term" value="F:L-methionine:thioredoxin-disulfide S-oxidoreductase activity"/>
    <property type="evidence" value="ECO:0007669"/>
    <property type="project" value="RHEA"/>
</dbReference>
<dbReference type="Pfam" id="PF01625">
    <property type="entry name" value="PMSR"/>
    <property type="match status" value="1"/>
</dbReference>
<keyword evidence="12" id="KW-1185">Reference proteome</keyword>
<evidence type="ECO:0000256" key="6">
    <source>
        <dbReference type="ARBA" id="ARBA00048488"/>
    </source>
</evidence>
<evidence type="ECO:0000256" key="9">
    <source>
        <dbReference type="HAMAP-Rule" id="MF_01401"/>
    </source>
</evidence>
<evidence type="ECO:0000256" key="4">
    <source>
        <dbReference type="ARBA" id="ARBA00023268"/>
    </source>
</evidence>
<dbReference type="AlphaFoldDB" id="A0A5C6WAS3"/>
<dbReference type="GO" id="GO:0008113">
    <property type="term" value="F:peptide-methionine (S)-S-oxide reductase activity"/>
    <property type="evidence" value="ECO:0007669"/>
    <property type="project" value="UniProtKB-UniRule"/>
</dbReference>
<evidence type="ECO:0000256" key="3">
    <source>
        <dbReference type="ARBA" id="ARBA00023002"/>
    </source>
</evidence>
<comment type="catalytic activity">
    <reaction evidence="7 9">
        <text>[thioredoxin]-disulfide + L-methionine + H2O = L-methionine (S)-S-oxide + [thioredoxin]-dithiol</text>
        <dbReference type="Rhea" id="RHEA:19993"/>
        <dbReference type="Rhea" id="RHEA-COMP:10698"/>
        <dbReference type="Rhea" id="RHEA-COMP:10700"/>
        <dbReference type="ChEBI" id="CHEBI:15377"/>
        <dbReference type="ChEBI" id="CHEBI:29950"/>
        <dbReference type="ChEBI" id="CHEBI:50058"/>
        <dbReference type="ChEBI" id="CHEBI:57844"/>
        <dbReference type="ChEBI" id="CHEBI:58772"/>
        <dbReference type="EC" id="1.8.4.11"/>
    </reaction>
</comment>
<dbReference type="NCBIfam" id="TIGR00401">
    <property type="entry name" value="msrA"/>
    <property type="match status" value="1"/>
</dbReference>
<comment type="caution">
    <text evidence="8">Lacks conserved residue(s) required for the propagation of feature annotation.</text>
</comment>
<protein>
    <recommendedName>
        <fullName evidence="8 9">Multifunctional fusion protein</fullName>
    </recommendedName>
    <domain>
        <recommendedName>
            <fullName evidence="9">Peptide methionine sulfoxide reductase MsrA</fullName>
            <shortName evidence="9">Protein-methionine-S-oxide reductase</shortName>
            <ecNumber evidence="9">1.8.4.11</ecNumber>
        </recommendedName>
        <alternativeName>
            <fullName evidence="9">Peptide-methionine (S)-S-oxide reductase</fullName>
            <shortName evidence="9">Peptide Met(O) reductase</shortName>
        </alternativeName>
    </domain>
    <domain>
        <recommendedName>
            <fullName evidence="8">Peptide methionine sulfoxide reductase MsrB</fullName>
            <ecNumber evidence="8">1.8.4.12</ecNumber>
        </recommendedName>
        <alternativeName>
            <fullName evidence="8">Peptide-methionine (R)-S-oxide reductase</fullName>
        </alternativeName>
    </domain>
</protein>
<dbReference type="NCBIfam" id="TIGR00357">
    <property type="entry name" value="peptide-methionine (R)-S-oxide reductase MsrB"/>
    <property type="match status" value="1"/>
</dbReference>
<dbReference type="Pfam" id="PF01641">
    <property type="entry name" value="SelR"/>
    <property type="match status" value="1"/>
</dbReference>
<evidence type="ECO:0000256" key="5">
    <source>
        <dbReference type="ARBA" id="ARBA00047806"/>
    </source>
</evidence>
<accession>A0A5C6WAS3</accession>
<reference evidence="11 12" key="1">
    <citation type="journal article" date="2005" name="Int. J. Syst. Evol. Microbiol.">
        <title>Bacillus litoralis sp. nov., isolated from a tidal flat of the Yellow Sea in Korea.</title>
        <authorList>
            <person name="Yoon J.H."/>
            <person name="Oh T.K."/>
        </authorList>
    </citation>
    <scope>NUCLEOTIDE SEQUENCE [LARGE SCALE GENOMIC DNA]</scope>
    <source>
        <strain evidence="11 12">SW-211</strain>
    </source>
</reference>
<dbReference type="EC" id="1.8.4.11" evidence="9"/>
<dbReference type="Gene3D" id="2.170.150.20">
    <property type="entry name" value="Peptide methionine sulfoxide reductase"/>
    <property type="match status" value="1"/>
</dbReference>
<comment type="similarity">
    <text evidence="1 9">Belongs to the MsrA Met sulfoxide reductase family.</text>
</comment>
<dbReference type="InterPro" id="IPR002569">
    <property type="entry name" value="Met_Sox_Rdtase_MsrA_dom"/>
</dbReference>
<dbReference type="InterPro" id="IPR002579">
    <property type="entry name" value="Met_Sox_Rdtase_MsrB_dom"/>
</dbReference>
<comment type="function">
    <text evidence="9">Has an important function as a repair enzyme for proteins that have been inactivated by oxidation. Catalyzes the reversible oxidation-reduction of methionine sulfoxide in proteins to methionine.</text>
</comment>
<dbReference type="PANTHER" id="PTHR43774:SF1">
    <property type="entry name" value="PEPTIDE METHIONINE SULFOXIDE REDUCTASE MSRA 2"/>
    <property type="match status" value="1"/>
</dbReference>
<evidence type="ECO:0000313" key="11">
    <source>
        <dbReference type="EMBL" id="TXC92952.1"/>
    </source>
</evidence>
<evidence type="ECO:0000256" key="1">
    <source>
        <dbReference type="ARBA" id="ARBA00005591"/>
    </source>
</evidence>
<dbReference type="RefSeq" id="WP_146945813.1">
    <property type="nucleotide sequence ID" value="NZ_VOQF01000001.1"/>
</dbReference>
<dbReference type="HAMAP" id="MF_01400">
    <property type="entry name" value="MsrB"/>
    <property type="match status" value="1"/>
</dbReference>
<name>A0A5C6WAS3_9BACI</name>
<evidence type="ECO:0000256" key="2">
    <source>
        <dbReference type="ARBA" id="ARBA00007174"/>
    </source>
</evidence>
<organism evidence="11 12">
    <name type="scientific">Metabacillus litoralis</name>
    <dbReference type="NCBI Taxonomy" id="152268"/>
    <lineage>
        <taxon>Bacteria</taxon>
        <taxon>Bacillati</taxon>
        <taxon>Bacillota</taxon>
        <taxon>Bacilli</taxon>
        <taxon>Bacillales</taxon>
        <taxon>Bacillaceae</taxon>
        <taxon>Metabacillus</taxon>
    </lineage>
</organism>
<dbReference type="PANTHER" id="PTHR43774">
    <property type="entry name" value="PEPTIDE METHIONINE SULFOXIDE REDUCTASE"/>
    <property type="match status" value="1"/>
</dbReference>
<dbReference type="Gene3D" id="3.30.1060.10">
    <property type="entry name" value="Peptide methionine sulphoxide reductase MsrA"/>
    <property type="match status" value="1"/>
</dbReference>
<evidence type="ECO:0000256" key="7">
    <source>
        <dbReference type="ARBA" id="ARBA00048782"/>
    </source>
</evidence>
<comment type="catalytic activity">
    <reaction evidence="6 8">
        <text>L-methionyl-[protein] + [thioredoxin]-disulfide + H2O = L-methionyl-(R)-S-oxide-[protein] + [thioredoxin]-dithiol</text>
        <dbReference type="Rhea" id="RHEA:24164"/>
        <dbReference type="Rhea" id="RHEA-COMP:10698"/>
        <dbReference type="Rhea" id="RHEA-COMP:10700"/>
        <dbReference type="Rhea" id="RHEA-COMP:12313"/>
        <dbReference type="Rhea" id="RHEA-COMP:12314"/>
        <dbReference type="ChEBI" id="CHEBI:15377"/>
        <dbReference type="ChEBI" id="CHEBI:16044"/>
        <dbReference type="ChEBI" id="CHEBI:29950"/>
        <dbReference type="ChEBI" id="CHEBI:45764"/>
        <dbReference type="ChEBI" id="CHEBI:50058"/>
        <dbReference type="EC" id="1.8.4.12"/>
    </reaction>
</comment>
<comment type="similarity">
    <text evidence="2 8">Belongs to the MsrB Met sulfoxide reductase family.</text>
</comment>
<evidence type="ECO:0000313" key="12">
    <source>
        <dbReference type="Proteomes" id="UP000321363"/>
    </source>
</evidence>
<dbReference type="InterPro" id="IPR036509">
    <property type="entry name" value="Met_Sox_Rdtase_MsrA_sf"/>
</dbReference>
<sequence length="374" mass="43279">MKKLFLLIGLVFIIGLGAFIGPKVYESLTQKSIGSEAIQTDEISQNHELATFAGGCFWCMEPPFEKLDGVYSVISGYTGGEEVNPTYDEVSTKQTSHVEAVQIEYDPDVISYEQLLEVFWRQINPTDAGGQFVDRGPQYVSEIFYHNNEQKNIAEKSKQKLADSGRFDEKIVTDIVPAKTFYKAEEYHQDYYKKNELRYKYYRNNSGRDDFQDKTWGEDRKYTPKTNSRYRSFTDEELKEKLTDIQYRVTQEDDTEKAFDNEYWDNKDEGIYVDIVSGEPLFSSKDKYESGTGWPSFTKPLVEENIVELEDHTLFTKRIEVRSKHADSHLGHVFNDGPQPTGLRYCLNSAALNFIPKDELEQQGYGEFLDEFVE</sequence>
<evidence type="ECO:0000259" key="10">
    <source>
        <dbReference type="PROSITE" id="PS51790"/>
    </source>
</evidence>
<dbReference type="GO" id="GO:0033743">
    <property type="term" value="F:peptide-methionine (R)-S-oxide reductase activity"/>
    <property type="evidence" value="ECO:0007669"/>
    <property type="project" value="UniProtKB-UniRule"/>
</dbReference>
<dbReference type="FunFam" id="2.170.150.20:FF:000003">
    <property type="entry name" value="Peptide methionine sulfoxide reductase MsrB"/>
    <property type="match status" value="1"/>
</dbReference>
<dbReference type="SUPFAM" id="SSF55068">
    <property type="entry name" value="Peptide methionine sulfoxide reductase"/>
    <property type="match status" value="1"/>
</dbReference>
<feature type="domain" description="MsrB" evidence="10">
    <location>
        <begin position="235"/>
        <end position="357"/>
    </location>
</feature>
<dbReference type="PROSITE" id="PS51790">
    <property type="entry name" value="MSRB"/>
    <property type="match status" value="1"/>
</dbReference>
<comment type="caution">
    <text evidence="11">The sequence shown here is derived from an EMBL/GenBank/DDBJ whole genome shotgun (WGS) entry which is preliminary data.</text>
</comment>
<dbReference type="EC" id="1.8.4.12" evidence="8"/>
<comment type="catalytic activity">
    <reaction evidence="5 9">
        <text>L-methionyl-[protein] + [thioredoxin]-disulfide + H2O = L-methionyl-(S)-S-oxide-[protein] + [thioredoxin]-dithiol</text>
        <dbReference type="Rhea" id="RHEA:14217"/>
        <dbReference type="Rhea" id="RHEA-COMP:10698"/>
        <dbReference type="Rhea" id="RHEA-COMP:10700"/>
        <dbReference type="Rhea" id="RHEA-COMP:12313"/>
        <dbReference type="Rhea" id="RHEA-COMP:12315"/>
        <dbReference type="ChEBI" id="CHEBI:15377"/>
        <dbReference type="ChEBI" id="CHEBI:16044"/>
        <dbReference type="ChEBI" id="CHEBI:29950"/>
        <dbReference type="ChEBI" id="CHEBI:44120"/>
        <dbReference type="ChEBI" id="CHEBI:50058"/>
        <dbReference type="EC" id="1.8.4.11"/>
    </reaction>
</comment>
<dbReference type="InterPro" id="IPR011057">
    <property type="entry name" value="Mss4-like_sf"/>
</dbReference>
<dbReference type="Proteomes" id="UP000321363">
    <property type="component" value="Unassembled WGS sequence"/>
</dbReference>
<dbReference type="OrthoDB" id="4174719at2"/>
<keyword evidence="3 8" id="KW-0560">Oxidoreductase</keyword>
<feature type="active site" evidence="9">
    <location>
        <position position="56"/>
    </location>
</feature>
<proteinExistence type="inferred from homology"/>
<dbReference type="HAMAP" id="MF_01401">
    <property type="entry name" value="MsrA"/>
    <property type="match status" value="1"/>
</dbReference>
<gene>
    <name evidence="8 11" type="primary">msrB</name>
    <name evidence="9" type="synonym">msrA</name>
    <name evidence="11" type="ORF">FS935_01805</name>
</gene>
<feature type="active site" description="Nucleophile" evidence="8">
    <location>
        <position position="346"/>
    </location>
</feature>